<keyword evidence="6 7" id="KW-0961">Cell wall biogenesis/degradation</keyword>
<dbReference type="PANTHER" id="PTHR30518">
    <property type="entry name" value="ENDOLYTIC MUREIN TRANSGLYCOSYLASE"/>
    <property type="match status" value="1"/>
</dbReference>
<keyword evidence="1 7" id="KW-1003">Cell membrane</keyword>
<keyword evidence="7" id="KW-0997">Cell inner membrane</keyword>
<gene>
    <name evidence="7 8" type="primary">mltG</name>
    <name evidence="8" type="ORF">GCM10008964_13670</name>
</gene>
<evidence type="ECO:0000256" key="3">
    <source>
        <dbReference type="ARBA" id="ARBA00022989"/>
    </source>
</evidence>
<keyword evidence="2 7" id="KW-0812">Transmembrane</keyword>
<name>A0ABP3D603_9GAMM</name>
<dbReference type="Gene3D" id="3.30.160.60">
    <property type="entry name" value="Classic Zinc Finger"/>
    <property type="match status" value="1"/>
</dbReference>
<accession>A0ABP3D603</accession>
<comment type="function">
    <text evidence="7">Functions as a peptidoglycan terminase that cleaves nascent peptidoglycan strands endolytically to terminate their elongation.</text>
</comment>
<keyword evidence="3 7" id="KW-1133">Transmembrane helix</keyword>
<dbReference type="HAMAP" id="MF_02065">
    <property type="entry name" value="MltG"/>
    <property type="match status" value="1"/>
</dbReference>
<feature type="transmembrane region" description="Helical" evidence="7">
    <location>
        <begin position="6"/>
        <end position="25"/>
    </location>
</feature>
<organism evidence="8 9">
    <name type="scientific">Methylophaga marina</name>
    <dbReference type="NCBI Taxonomy" id="45495"/>
    <lineage>
        <taxon>Bacteria</taxon>
        <taxon>Pseudomonadati</taxon>
        <taxon>Pseudomonadota</taxon>
        <taxon>Gammaproteobacteria</taxon>
        <taxon>Thiotrichales</taxon>
        <taxon>Piscirickettsiaceae</taxon>
        <taxon>Methylophaga</taxon>
    </lineage>
</organism>
<comment type="caution">
    <text evidence="8">The sequence shown here is derived from an EMBL/GenBank/DDBJ whole genome shotgun (WGS) entry which is preliminary data.</text>
</comment>
<protein>
    <recommendedName>
        <fullName evidence="7">Endolytic murein transglycosylase</fullName>
        <ecNumber evidence="7">4.2.2.29</ecNumber>
    </recommendedName>
    <alternativeName>
        <fullName evidence="7">Peptidoglycan lytic transglycosylase</fullName>
    </alternativeName>
    <alternativeName>
        <fullName evidence="7">Peptidoglycan polymerization terminase</fullName>
    </alternativeName>
</protein>
<proteinExistence type="inferred from homology"/>
<sequence length="337" mass="37880">MKNTILLKTLMPALLAAVICTYIVIQYNRFMTTPLSIAEPVAFVVEPGSNLKRVSQQLYEQNITPITPIHLRIYGRVNDLASKIKAGEYELSPSDTLPEVMNKLVSGKVIMNSLTIVEGMTAQSLIDVVAAHPKIKHTIEKAELSEVMKALGKPDVVGEGWFLPETYHFPTGTTDIEFLKRAYEQMQTVLKQAWEYRAKDLPYESPYEVLIMASIIEKETAVADERPEIAGVFVRRLEKGMRLQTDPTVIYGIRKNFDGNLRKKDLRTDTPYNTYTRSGLPPTPICLPSRESINAALHPAKGNSLYFVATGIDGRHIFSSNLADHNKAVRKYQLNKQ</sequence>
<dbReference type="Gene3D" id="3.30.1490.480">
    <property type="entry name" value="Endolytic murein transglycosylase"/>
    <property type="match status" value="1"/>
</dbReference>
<comment type="similarity">
    <text evidence="7">Belongs to the transglycosylase MltG family.</text>
</comment>
<keyword evidence="4 7" id="KW-0472">Membrane</keyword>
<evidence type="ECO:0000256" key="5">
    <source>
        <dbReference type="ARBA" id="ARBA00023239"/>
    </source>
</evidence>
<dbReference type="PANTHER" id="PTHR30518:SF2">
    <property type="entry name" value="ENDOLYTIC MUREIN TRANSGLYCOSYLASE"/>
    <property type="match status" value="1"/>
</dbReference>
<dbReference type="CDD" id="cd08010">
    <property type="entry name" value="MltG_like"/>
    <property type="match status" value="1"/>
</dbReference>
<dbReference type="Proteomes" id="UP001501476">
    <property type="component" value="Unassembled WGS sequence"/>
</dbReference>
<dbReference type="InterPro" id="IPR003770">
    <property type="entry name" value="MLTG-like"/>
</dbReference>
<evidence type="ECO:0000256" key="2">
    <source>
        <dbReference type="ARBA" id="ARBA00022692"/>
    </source>
</evidence>
<feature type="site" description="Important for catalytic activity" evidence="7">
    <location>
        <position position="219"/>
    </location>
</feature>
<evidence type="ECO:0000256" key="7">
    <source>
        <dbReference type="HAMAP-Rule" id="MF_02065"/>
    </source>
</evidence>
<evidence type="ECO:0000313" key="9">
    <source>
        <dbReference type="Proteomes" id="UP001501476"/>
    </source>
</evidence>
<dbReference type="EC" id="4.2.2.29" evidence="7"/>
<evidence type="ECO:0000256" key="4">
    <source>
        <dbReference type="ARBA" id="ARBA00023136"/>
    </source>
</evidence>
<keyword evidence="5 7" id="KW-0456">Lyase</keyword>
<dbReference type="Pfam" id="PF02618">
    <property type="entry name" value="YceG"/>
    <property type="match status" value="1"/>
</dbReference>
<dbReference type="NCBIfam" id="TIGR00247">
    <property type="entry name" value="endolytic transglycosylase MltG"/>
    <property type="match status" value="1"/>
</dbReference>
<comment type="subcellular location">
    <subcellularLocation>
        <location evidence="7">Cell inner membrane</location>
        <topology evidence="7">Single-pass membrane protein</topology>
    </subcellularLocation>
</comment>
<evidence type="ECO:0000313" key="8">
    <source>
        <dbReference type="EMBL" id="GAA0223328.1"/>
    </source>
</evidence>
<dbReference type="EMBL" id="BAAADG010000004">
    <property type="protein sequence ID" value="GAA0223328.1"/>
    <property type="molecule type" value="Genomic_DNA"/>
</dbReference>
<dbReference type="RefSeq" id="WP_286304664.1">
    <property type="nucleotide sequence ID" value="NZ_AP027741.1"/>
</dbReference>
<reference evidence="9" key="1">
    <citation type="journal article" date="2019" name="Int. J. Syst. Evol. Microbiol.">
        <title>The Global Catalogue of Microorganisms (GCM) 10K type strain sequencing project: providing services to taxonomists for standard genome sequencing and annotation.</title>
        <authorList>
            <consortium name="The Broad Institute Genomics Platform"/>
            <consortium name="The Broad Institute Genome Sequencing Center for Infectious Disease"/>
            <person name="Wu L."/>
            <person name="Ma J."/>
        </authorList>
    </citation>
    <scope>NUCLEOTIDE SEQUENCE [LARGE SCALE GENOMIC DNA]</scope>
    <source>
        <strain evidence="9">JCM 6886</strain>
    </source>
</reference>
<keyword evidence="9" id="KW-1185">Reference proteome</keyword>
<evidence type="ECO:0000256" key="6">
    <source>
        <dbReference type="ARBA" id="ARBA00023316"/>
    </source>
</evidence>
<evidence type="ECO:0000256" key="1">
    <source>
        <dbReference type="ARBA" id="ARBA00022475"/>
    </source>
</evidence>
<comment type="catalytic activity">
    <reaction evidence="7">
        <text>a peptidoglycan chain = a peptidoglycan chain with N-acetyl-1,6-anhydromuramyl-[peptide] at the reducing end + a peptidoglycan chain with N-acetylglucosamine at the non-reducing end.</text>
        <dbReference type="EC" id="4.2.2.29"/>
    </reaction>
</comment>